<sequence>MAAPPVAFACVDGTDVAIWPAYAPKHGLVMASLDEPRVLWWARDGGLEGAGAVVAVAAEAEGRIAAATANGALFLLSARSRRDASTGLGWRVDAASPPGAVDAPALALGLTVSRDGCVLAAAAHGGAPTLWRAPGGRAALEARGALEREDLVATACALSSSGLAAAAALVSPTGDPTSRTIAVWTRRGVDAWARCAAGASADAIPPTGAAGSLAWRDSGGHGKELLVVACADGTAAIFALAAPPPPAKGAHKGDANAVLELWASVAPPRGSAWARGALAGVGFASPARHLDAVGDRPSDAPPPRKEPSSPPPPGPGAAARSPPAAPEDPARGGRAWLAVASANAGGVAVEVLHVAPAEPAAVAAAADGFAAGSRAVVAAGFDGDDAAPERFRSARALVFGSTASSAVAVDFGTGPAEPRLALGDAAPPAGLVVAHPRHALAAVFDEAGGRVVAFDGAWDSPPAEASLDDDAQTLKTAEEAAARVAAHAPAALGSFAAKQVAAAAFLDDDDHAAALAMVCRDGGVVVATVGRGGDARAARAGAGFPAAAAVLALAAARADACGAGDAGHVLATAAVDGDRLLLDARLVAGGLCAPLAARAVDGAGAVAACARPGIVGGAAAALLVLGGQGSLVVYACFRRANGAWAWAGDDGDDASRVAAAAESAREKPAPLFAAAAAARDAVAGGAPLFPAAALAALLDPARADLAAEACDAAPGRVAGDPGEAGAAALAALRADRVAWFAPARLLRACVEACAQAAARLAARPGGAGDARGRSASRSAALLYVAAGRAKPTLASLARSEASRGSGAGAAAAAKLGKLLAFDFGTPRGRTAARKNAYALLAKHDYAMAAACFLLAEPPFVLDAARVALDKLRDPDLALALARLSDDRAAPDGGDALRCGRWARRVLRKLLLPAFLRDGDHALAAAAMVWLGRVRGARAALVALADESAPLAPAARRPRALDHFRRTHAAFAAPALLARLGARGAPAARRAALAAATAAALRATPEAALRVLAADDGAGDDAERVFVARVEAAKRPAAAPAAPAPAAAPSMLDGFDAAPQQRRAPPSMLDGFDAAPQRPPAAAPSMLDGFDAAPQRPPAAAPSMLDGFDAAPQQRRAPPSMLDGFDAAPQRPPAAAPSMLDGFDAAPQRRAPPSMLDGFDAAPQRPPAAAPSMLDGFDAAPQRPKAPPSMLDGFDAAPQRRAPPSMLDGFDAAPQQRAPPSMLDGFDAAPQRPPAPPSMLDGFDAAPQRRAPPSMLDGFDAAPPGREPPAAEAAAAAADDESGESSGDESDTPPDGNEVLALELLTAAAALGAAARRLARDAARAARSAGCRGADAAAVAALAADAAAFCDTFGVPRRALRDAALAGVLGRRRPLTAACFVAAACARDAGAARAAARGFLVGASRGGLRHARLPSGAAPRRDVGADAADLGEDLRAAAALSCGAAVGAPGGECEIAVVEESAAAFEDRERRRAAAVVPAHALEGFADASALRHAAAACRCAALCCAPERRATALGLLLRHPPAPRHKVAAPPPAPATPAKTPRCAANALTIARRFGDDGGWDRLEALDRRGAERALAGGALGAFVLRPQQQSAKRGGSDESAAIAISFVAAAPDATPPTSPARAAADAAPATCVQHAIIRVSAEGGGLRYTSGKLGPRPSLLAMLAEISDRLEPHGLALGAAAAPAPAAGGPRAGAPSDWPNASLDGALPPRSDLPSSLPSNRSLASRDRAAAADDGWAPGRWWAAAARDAAALDVLAAAALLQQLGALCAPAGAAAAPRAPRRAAAAARVFDAAGAGGADSAADGAPPFCAALERRGVALTRRLLSQLTPGLRDAARGGRGRGGPAEGDGAGDGHVLAQLLHPRSGVTLTPPRLPTWGGAASRGTLVSACFSPDAAAAWLVDHAHDGDRAAALGRLEHWQDARVVAAVAPVGAGEPARKDDRARGASPKAEAGGDRQLRFIDAWEVEPIDDDDMGASLLRTSALGRRWYAPISAGLRGDDDDAPPRPPGGGGGLILREERPLGAALRRDAWVAGAVAASRPPASRHGDDERDDASLGAACRAWPPPPAASARDGEAADGASPFRCRLRRYLHRNAWYRRAGMAHRFLALVQVDLVALENLEGSLGGGGDAPGAKPVAAAPPDAHAVLRLKHARPPGGGPSPPLSERLRTRDSAVARAPPRSAAVGGGASWGVGAAFRFALPDEVLPPEAADEPPAERARSSTDLASPRRPGAPRLPTRGPPQVVHVCVYQRVSSPLAALGLAPNESYLGDVEVPLSALTDDEPLVQWLPLRSPGGSGASWFVRIRISLRFLLVAMAHDPDAKRPPPQQTPEPRTQRLTSSFSDLGDAISDAASEA</sequence>
<name>F0YCA2_AURAN</name>
<dbReference type="KEGG" id="aaf:AURANDRAFT_64935"/>
<reference evidence="4 5" key="1">
    <citation type="journal article" date="2011" name="Proc. Natl. Acad. Sci. U.S.A.">
        <title>Niche of harmful alga Aureococcus anophagefferens revealed through ecogenomics.</title>
        <authorList>
            <person name="Gobler C.J."/>
            <person name="Berry D.L."/>
            <person name="Dyhrman S.T."/>
            <person name="Wilhelm S.W."/>
            <person name="Salamov A."/>
            <person name="Lobanov A.V."/>
            <person name="Zhang Y."/>
            <person name="Collier J.L."/>
            <person name="Wurch L.L."/>
            <person name="Kustka A.B."/>
            <person name="Dill B.D."/>
            <person name="Shah M."/>
            <person name="VerBerkmoes N.C."/>
            <person name="Kuo A."/>
            <person name="Terry A."/>
            <person name="Pangilinan J."/>
            <person name="Lindquist E.A."/>
            <person name="Lucas S."/>
            <person name="Paulsen I.T."/>
            <person name="Hattenrath-Lehmann T.K."/>
            <person name="Talmage S.C."/>
            <person name="Walker E.A."/>
            <person name="Koch F."/>
            <person name="Burson A.M."/>
            <person name="Marcoval M.A."/>
            <person name="Tang Y.Z."/>
            <person name="Lecleir G.R."/>
            <person name="Coyne K.J."/>
            <person name="Berg G.M."/>
            <person name="Bertrand E.M."/>
            <person name="Saito M.A."/>
            <person name="Gladyshev V.N."/>
            <person name="Grigoriev I.V."/>
        </authorList>
    </citation>
    <scope>NUCLEOTIDE SEQUENCE [LARGE SCALE GENOMIC DNA]</scope>
    <source>
        <strain evidence="5">CCMP 1984</strain>
    </source>
</reference>
<feature type="compositionally biased region" description="Basic and acidic residues" evidence="2">
    <location>
        <begin position="289"/>
        <end position="307"/>
    </location>
</feature>
<evidence type="ECO:0000313" key="4">
    <source>
        <dbReference type="EMBL" id="EGB07423.1"/>
    </source>
</evidence>
<evidence type="ECO:0000256" key="1">
    <source>
        <dbReference type="ARBA" id="ARBA00022581"/>
    </source>
</evidence>
<feature type="region of interest" description="Disordered" evidence="2">
    <location>
        <begin position="1682"/>
        <end position="1725"/>
    </location>
</feature>
<feature type="compositionally biased region" description="Low complexity" evidence="2">
    <location>
        <begin position="1259"/>
        <end position="1276"/>
    </location>
</feature>
<dbReference type="OrthoDB" id="342131at2759"/>
<gene>
    <name evidence="4" type="ORF">AURANDRAFT_64935</name>
</gene>
<feature type="region of interest" description="Disordered" evidence="2">
    <location>
        <begin position="1036"/>
        <end position="1296"/>
    </location>
</feature>
<dbReference type="InParanoid" id="F0YCA2"/>
<feature type="region of interest" description="Disordered" evidence="2">
    <location>
        <begin position="289"/>
        <end position="331"/>
    </location>
</feature>
<evidence type="ECO:0000259" key="3">
    <source>
        <dbReference type="Pfam" id="PF12234"/>
    </source>
</evidence>
<dbReference type="PANTHER" id="PTHR13037">
    <property type="entry name" value="FORMIN"/>
    <property type="match status" value="1"/>
</dbReference>
<accession>F0YCA2</accession>
<organism evidence="5">
    <name type="scientific">Aureococcus anophagefferens</name>
    <name type="common">Harmful bloom alga</name>
    <dbReference type="NCBI Taxonomy" id="44056"/>
    <lineage>
        <taxon>Eukaryota</taxon>
        <taxon>Sar</taxon>
        <taxon>Stramenopiles</taxon>
        <taxon>Ochrophyta</taxon>
        <taxon>Pelagophyceae</taxon>
        <taxon>Pelagomonadales</taxon>
        <taxon>Pelagomonadaceae</taxon>
        <taxon>Aureococcus</taxon>
    </lineage>
</organism>
<keyword evidence="1" id="KW-0945">Host-virus interaction</keyword>
<proteinExistence type="predicted"/>
<dbReference type="InterPro" id="IPR022033">
    <property type="entry name" value="Rav1p_C"/>
</dbReference>
<dbReference type="eggNOG" id="KOG1064">
    <property type="taxonomic scope" value="Eukaryota"/>
</dbReference>
<evidence type="ECO:0000313" key="5">
    <source>
        <dbReference type="Proteomes" id="UP000002729"/>
    </source>
</evidence>
<feature type="compositionally biased region" description="Gly residues" evidence="2">
    <location>
        <begin position="1841"/>
        <end position="1853"/>
    </location>
</feature>
<feature type="compositionally biased region" description="Low complexity" evidence="2">
    <location>
        <begin position="2174"/>
        <end position="2183"/>
    </location>
</feature>
<feature type="region of interest" description="Disordered" evidence="2">
    <location>
        <begin position="1831"/>
        <end position="1854"/>
    </location>
</feature>
<feature type="domain" description="RAVE complex protein Rav1 C-terminal" evidence="3">
    <location>
        <begin position="810"/>
        <end position="942"/>
    </location>
</feature>
<protein>
    <recommendedName>
        <fullName evidence="3">RAVE complex protein Rav1 C-terminal domain-containing protein</fullName>
    </recommendedName>
</protein>
<dbReference type="Pfam" id="PF12234">
    <property type="entry name" value="Rav1p_C"/>
    <property type="match status" value="1"/>
</dbReference>
<dbReference type="PANTHER" id="PTHR13037:SF24">
    <property type="entry name" value="POLYCOMB PROTEIN PCL-RELATED"/>
    <property type="match status" value="1"/>
</dbReference>
<feature type="region of interest" description="Disordered" evidence="2">
    <location>
        <begin position="2038"/>
        <end position="2078"/>
    </location>
</feature>
<feature type="region of interest" description="Disordered" evidence="2">
    <location>
        <begin position="1994"/>
        <end position="2016"/>
    </location>
</feature>
<evidence type="ECO:0000256" key="2">
    <source>
        <dbReference type="SAM" id="MobiDB-lite"/>
    </source>
</evidence>
<dbReference type="OMA" id="WYAPISA"/>
<feature type="region of interest" description="Disordered" evidence="2">
    <location>
        <begin position="1933"/>
        <end position="1954"/>
    </location>
</feature>
<feature type="compositionally biased region" description="Acidic residues" evidence="2">
    <location>
        <begin position="1277"/>
        <end position="1291"/>
    </location>
</feature>
<dbReference type="RefSeq" id="XP_009038040.1">
    <property type="nucleotide sequence ID" value="XM_009039792.1"/>
</dbReference>
<dbReference type="Proteomes" id="UP000002729">
    <property type="component" value="Unassembled WGS sequence"/>
</dbReference>
<feature type="region of interest" description="Disordered" evidence="2">
    <location>
        <begin position="2205"/>
        <end position="2240"/>
    </location>
</feature>
<dbReference type="GeneID" id="20225086"/>
<keyword evidence="5" id="KW-1185">Reference proteome</keyword>
<feature type="compositionally biased region" description="Low complexity" evidence="2">
    <location>
        <begin position="1036"/>
        <end position="1048"/>
    </location>
</feature>
<feature type="compositionally biased region" description="Low complexity" evidence="2">
    <location>
        <begin position="1708"/>
        <end position="1724"/>
    </location>
</feature>
<feature type="compositionally biased region" description="Low complexity" evidence="2">
    <location>
        <begin position="1682"/>
        <end position="1696"/>
    </location>
</feature>
<dbReference type="EMBL" id="GL833131">
    <property type="protein sequence ID" value="EGB07423.1"/>
    <property type="molecule type" value="Genomic_DNA"/>
</dbReference>
<feature type="region of interest" description="Disordered" evidence="2">
    <location>
        <begin position="2319"/>
        <end position="2355"/>
    </location>
</feature>
<feature type="region of interest" description="Disordered" evidence="2">
    <location>
        <begin position="2150"/>
        <end position="2185"/>
    </location>
</feature>